<evidence type="ECO:0000256" key="3">
    <source>
        <dbReference type="ARBA" id="ARBA00022737"/>
    </source>
</evidence>
<dbReference type="PROSITE" id="PS50923">
    <property type="entry name" value="SUSHI"/>
    <property type="match status" value="2"/>
</dbReference>
<dbReference type="SUPFAM" id="SSF57535">
    <property type="entry name" value="Complement control module/SCR domain"/>
    <property type="match status" value="3"/>
</dbReference>
<organism evidence="8 9">
    <name type="scientific">Mya arenaria</name>
    <name type="common">Soft-shell clam</name>
    <dbReference type="NCBI Taxonomy" id="6604"/>
    <lineage>
        <taxon>Eukaryota</taxon>
        <taxon>Metazoa</taxon>
        <taxon>Spiralia</taxon>
        <taxon>Lophotrochozoa</taxon>
        <taxon>Mollusca</taxon>
        <taxon>Bivalvia</taxon>
        <taxon>Autobranchia</taxon>
        <taxon>Heteroconchia</taxon>
        <taxon>Euheterodonta</taxon>
        <taxon>Imparidentia</taxon>
        <taxon>Neoheterodontei</taxon>
        <taxon>Myida</taxon>
        <taxon>Myoidea</taxon>
        <taxon>Myidae</taxon>
        <taxon>Mya</taxon>
    </lineage>
</organism>
<dbReference type="Proteomes" id="UP001164746">
    <property type="component" value="Chromosome 2"/>
</dbReference>
<dbReference type="CDD" id="cd00033">
    <property type="entry name" value="CCP"/>
    <property type="match status" value="2"/>
</dbReference>
<keyword evidence="1 6" id="KW-0768">Sushi</keyword>
<gene>
    <name evidence="8" type="ORF">MAR_028915</name>
</gene>
<dbReference type="Gene3D" id="2.10.70.10">
    <property type="entry name" value="Complement Module, domain 1"/>
    <property type="match status" value="2"/>
</dbReference>
<comment type="caution">
    <text evidence="6">Lacks conserved residue(s) required for the propagation of feature annotation.</text>
</comment>
<proteinExistence type="predicted"/>
<dbReference type="InterPro" id="IPR035976">
    <property type="entry name" value="Sushi/SCR/CCP_sf"/>
</dbReference>
<evidence type="ECO:0000313" key="9">
    <source>
        <dbReference type="Proteomes" id="UP001164746"/>
    </source>
</evidence>
<feature type="non-terminal residue" evidence="8">
    <location>
        <position position="192"/>
    </location>
</feature>
<evidence type="ECO:0000256" key="6">
    <source>
        <dbReference type="PROSITE-ProRule" id="PRU00302"/>
    </source>
</evidence>
<sequence length="192" mass="21120">MPDTRSSGSHEHYQCHSCKLRICTPPPTITFGSYDPVEPSGEHEYNTIVNYTCDFGYHRLSGDPVRTCDDNKQWTGTTPSYITYTPDTATYDFNTTVSGACILGYNHTAGDATRTCLNTFDFDGMPMICIIVECVAPDPISYTIIANAVPSTYVYLDQISYACVIGYELTSGDSVRTCTETSFWSGAPPNCT</sequence>
<dbReference type="PANTHER" id="PTHR46393">
    <property type="entry name" value="SUSHI DOMAIN-CONTAINING PROTEIN"/>
    <property type="match status" value="1"/>
</dbReference>
<evidence type="ECO:0000256" key="5">
    <source>
        <dbReference type="ARBA" id="ARBA00023180"/>
    </source>
</evidence>
<evidence type="ECO:0000256" key="1">
    <source>
        <dbReference type="ARBA" id="ARBA00022659"/>
    </source>
</evidence>
<feature type="domain" description="Sushi" evidence="7">
    <location>
        <begin position="132"/>
        <end position="192"/>
    </location>
</feature>
<name>A0ABY7DHN8_MYAAR</name>
<feature type="domain" description="Sushi" evidence="7">
    <location>
        <begin position="21"/>
        <end position="83"/>
    </location>
</feature>
<keyword evidence="4" id="KW-1015">Disulfide bond</keyword>
<dbReference type="SMART" id="SM00032">
    <property type="entry name" value="CCP"/>
    <property type="match status" value="2"/>
</dbReference>
<keyword evidence="9" id="KW-1185">Reference proteome</keyword>
<evidence type="ECO:0000259" key="7">
    <source>
        <dbReference type="PROSITE" id="PS50923"/>
    </source>
</evidence>
<protein>
    <submittedName>
        <fullName evidence="8">SVEP1-like protein</fullName>
    </submittedName>
</protein>
<accession>A0ABY7DHN8</accession>
<dbReference type="PANTHER" id="PTHR46393:SF7">
    <property type="entry name" value="COMPLEMENT C2"/>
    <property type="match status" value="1"/>
</dbReference>
<keyword evidence="5" id="KW-0325">Glycoprotein</keyword>
<evidence type="ECO:0000313" key="8">
    <source>
        <dbReference type="EMBL" id="WAQ96225.1"/>
    </source>
</evidence>
<evidence type="ECO:0000256" key="4">
    <source>
        <dbReference type="ARBA" id="ARBA00023157"/>
    </source>
</evidence>
<keyword evidence="3" id="KW-0677">Repeat</keyword>
<reference evidence="8" key="1">
    <citation type="submission" date="2022-11" db="EMBL/GenBank/DDBJ databases">
        <title>Centuries of genome instability and evolution in soft-shell clam transmissible cancer (bioRxiv).</title>
        <authorList>
            <person name="Hart S.F.M."/>
            <person name="Yonemitsu M.A."/>
            <person name="Giersch R.M."/>
            <person name="Beal B.F."/>
            <person name="Arriagada G."/>
            <person name="Davis B.W."/>
            <person name="Ostrander E.A."/>
            <person name="Goff S.P."/>
            <person name="Metzger M.J."/>
        </authorList>
    </citation>
    <scope>NUCLEOTIDE SEQUENCE</scope>
    <source>
        <strain evidence="8">MELC-2E11</strain>
        <tissue evidence="8">Siphon/mantle</tissue>
    </source>
</reference>
<dbReference type="Pfam" id="PF00084">
    <property type="entry name" value="Sushi"/>
    <property type="match status" value="2"/>
</dbReference>
<dbReference type="InterPro" id="IPR000436">
    <property type="entry name" value="Sushi_SCR_CCP_dom"/>
</dbReference>
<evidence type="ECO:0000256" key="2">
    <source>
        <dbReference type="ARBA" id="ARBA00022729"/>
    </source>
</evidence>
<keyword evidence="2" id="KW-0732">Signal</keyword>
<dbReference type="EMBL" id="CP111013">
    <property type="protein sequence ID" value="WAQ96225.1"/>
    <property type="molecule type" value="Genomic_DNA"/>
</dbReference>